<dbReference type="RefSeq" id="WP_128566234.1">
    <property type="nucleotide sequence ID" value="NZ_BPQH01000036.1"/>
</dbReference>
<dbReference type="Pfam" id="PF12244">
    <property type="entry name" value="DUF3606"/>
    <property type="match status" value="1"/>
</dbReference>
<proteinExistence type="predicted"/>
<evidence type="ECO:0008006" key="3">
    <source>
        <dbReference type="Google" id="ProtNLM"/>
    </source>
</evidence>
<name>A0ABQ4R7P3_9HYPH</name>
<gene>
    <name evidence="1" type="ORF">OPKNFCMD_6516</name>
</gene>
<dbReference type="InterPro" id="IPR022037">
    <property type="entry name" value="DUF3606"/>
</dbReference>
<reference evidence="1" key="1">
    <citation type="journal article" date="2021" name="Front. Microbiol.">
        <title>Comprehensive Comparative Genomics and Phenotyping of Methylobacterium Species.</title>
        <authorList>
            <person name="Alessa O."/>
            <person name="Ogura Y."/>
            <person name="Fujitani Y."/>
            <person name="Takami H."/>
            <person name="Hayashi T."/>
            <person name="Sahin N."/>
            <person name="Tani A."/>
        </authorList>
    </citation>
    <scope>NUCLEOTIDE SEQUENCE</scope>
    <source>
        <strain evidence="1">KCTC 52305</strain>
    </source>
</reference>
<reference evidence="1" key="2">
    <citation type="submission" date="2021-08" db="EMBL/GenBank/DDBJ databases">
        <authorList>
            <person name="Tani A."/>
            <person name="Ola A."/>
            <person name="Ogura Y."/>
            <person name="Katsura K."/>
            <person name="Hayashi T."/>
        </authorList>
    </citation>
    <scope>NUCLEOTIDE SEQUENCE</scope>
    <source>
        <strain evidence="1">KCTC 52305</strain>
    </source>
</reference>
<keyword evidence="2" id="KW-1185">Reference proteome</keyword>
<accession>A0ABQ4R7P3</accession>
<evidence type="ECO:0000313" key="2">
    <source>
        <dbReference type="Proteomes" id="UP001055167"/>
    </source>
</evidence>
<sequence>MTDVDHAEPAGDPGAVLLDGPRARAFWARRFQVPVEQVEAAVEAVGPDPARVAARLGKPWPYEGSGIV</sequence>
<evidence type="ECO:0000313" key="1">
    <source>
        <dbReference type="EMBL" id="GJD53738.1"/>
    </source>
</evidence>
<dbReference type="Proteomes" id="UP001055167">
    <property type="component" value="Unassembled WGS sequence"/>
</dbReference>
<comment type="caution">
    <text evidence="1">The sequence shown here is derived from an EMBL/GenBank/DDBJ whole genome shotgun (WGS) entry which is preliminary data.</text>
</comment>
<organism evidence="1 2">
    <name type="scientific">Methylobacterium crusticola</name>
    <dbReference type="NCBI Taxonomy" id="1697972"/>
    <lineage>
        <taxon>Bacteria</taxon>
        <taxon>Pseudomonadati</taxon>
        <taxon>Pseudomonadota</taxon>
        <taxon>Alphaproteobacteria</taxon>
        <taxon>Hyphomicrobiales</taxon>
        <taxon>Methylobacteriaceae</taxon>
        <taxon>Methylobacterium</taxon>
    </lineage>
</organism>
<dbReference type="EMBL" id="BPQH01000036">
    <property type="protein sequence ID" value="GJD53738.1"/>
    <property type="molecule type" value="Genomic_DNA"/>
</dbReference>
<protein>
    <recommendedName>
        <fullName evidence="3">DUF3606 domain-containing protein</fullName>
    </recommendedName>
</protein>